<evidence type="ECO:0000259" key="2">
    <source>
        <dbReference type="Pfam" id="PF00501"/>
    </source>
</evidence>
<reference evidence="5 6" key="1">
    <citation type="submission" date="2020-10" db="EMBL/GenBank/DDBJ databases">
        <title>The Coptis chinensis genome and diversification of protoberbering-type alkaloids.</title>
        <authorList>
            <person name="Wang B."/>
            <person name="Shu S."/>
            <person name="Song C."/>
            <person name="Liu Y."/>
        </authorList>
    </citation>
    <scope>NUCLEOTIDE SEQUENCE [LARGE SCALE GENOMIC DNA]</scope>
    <source>
        <strain evidence="5">HL-2020</strain>
        <tissue evidence="5">Leaf</tissue>
    </source>
</reference>
<dbReference type="Gene3D" id="3.40.50.12780">
    <property type="entry name" value="N-terminal domain of ligase-like"/>
    <property type="match status" value="1"/>
</dbReference>
<feature type="domain" description="FAE" evidence="4">
    <location>
        <begin position="239"/>
        <end position="321"/>
    </location>
</feature>
<dbReference type="GO" id="GO:0016020">
    <property type="term" value="C:membrane"/>
    <property type="evidence" value="ECO:0007669"/>
    <property type="project" value="InterPro"/>
</dbReference>
<dbReference type="OrthoDB" id="10255285at2759"/>
<evidence type="ECO:0000313" key="6">
    <source>
        <dbReference type="Proteomes" id="UP000631114"/>
    </source>
</evidence>
<name>A0A835M9D7_9MAGN</name>
<dbReference type="Pfam" id="PF08392">
    <property type="entry name" value="FAE1_CUT1_RppA"/>
    <property type="match status" value="1"/>
</dbReference>
<dbReference type="EMBL" id="JADFTS010000002">
    <property type="protein sequence ID" value="KAF9621247.1"/>
    <property type="molecule type" value="Genomic_DNA"/>
</dbReference>
<dbReference type="PANTHER" id="PTHR44378">
    <property type="entry name" value="ACYL-ACTIVATING ENZYME 17, PEROXISOMAL-RELATED"/>
    <property type="match status" value="1"/>
</dbReference>
<dbReference type="Gene3D" id="3.40.47.10">
    <property type="match status" value="1"/>
</dbReference>
<sequence length="383" mass="42376">MKKYTHEVYLANLRLKGVGTDVLITAYEPIVISKSTRTVGAGLAIPAMQSRCMQMADVFKLAVSSFKVQDWDLFAMFQNPRLPVEPPSRCSCNAGKWLPGAVLNSAGNCLSLNSKRSLDDIVIKWCDERVADLPVNNVTLKELRKEVWLVSYALQTLGLDKGSAIAIDMPMNVTVVIIYLAIVLAGYVVVSIADSFASSEISMRLRISKAKAIFTQELDELCGVALGFIVSEDITNTWRQDKNKAKYALQQLVCTNKAFDDQSYNSVVQEHDEEGKVGISLSLTLLQVARKALKTNITTLAPLVLPYTEQLKYGWSIICREIWASPNTKDVCVPNFKKAFDHFWIHTGGRAVIDAVEDSLSLSNEDGEASRMALYRFGNTSSS</sequence>
<dbReference type="SUPFAM" id="SSF56801">
    <property type="entry name" value="Acetyl-CoA synthetase-like"/>
    <property type="match status" value="1"/>
</dbReference>
<proteinExistence type="predicted"/>
<dbReference type="InterPro" id="IPR012328">
    <property type="entry name" value="Chalcone/stilbene_synt_C"/>
</dbReference>
<dbReference type="InterPro" id="IPR000873">
    <property type="entry name" value="AMP-dep_synth/lig_dom"/>
</dbReference>
<dbReference type="InterPro" id="IPR016123">
    <property type="entry name" value="Mog1/PsbP_a/b/a-sand"/>
</dbReference>
<feature type="domain" description="Chalcone/stilbene synthase C-terminal" evidence="3">
    <location>
        <begin position="341"/>
        <end position="382"/>
    </location>
</feature>
<evidence type="ECO:0000259" key="3">
    <source>
        <dbReference type="Pfam" id="PF02797"/>
    </source>
</evidence>
<dbReference type="Pfam" id="PF02797">
    <property type="entry name" value="Chal_sti_synt_C"/>
    <property type="match status" value="1"/>
</dbReference>
<organism evidence="5 6">
    <name type="scientific">Coptis chinensis</name>
    <dbReference type="NCBI Taxonomy" id="261450"/>
    <lineage>
        <taxon>Eukaryota</taxon>
        <taxon>Viridiplantae</taxon>
        <taxon>Streptophyta</taxon>
        <taxon>Embryophyta</taxon>
        <taxon>Tracheophyta</taxon>
        <taxon>Spermatophyta</taxon>
        <taxon>Magnoliopsida</taxon>
        <taxon>Ranunculales</taxon>
        <taxon>Ranunculaceae</taxon>
        <taxon>Coptidoideae</taxon>
        <taxon>Coptis</taxon>
    </lineage>
</organism>
<dbReference type="InterPro" id="IPR042099">
    <property type="entry name" value="ANL_N_sf"/>
</dbReference>
<dbReference type="GO" id="GO:0016747">
    <property type="term" value="F:acyltransferase activity, transferring groups other than amino-acyl groups"/>
    <property type="evidence" value="ECO:0007669"/>
    <property type="project" value="InterPro"/>
</dbReference>
<keyword evidence="1" id="KW-0472">Membrane</keyword>
<dbReference type="SUPFAM" id="SSF55724">
    <property type="entry name" value="Mog1p/PsbP-like"/>
    <property type="match status" value="1"/>
</dbReference>
<dbReference type="Gene3D" id="3.40.1000.10">
    <property type="entry name" value="Mog1/PsbP, alpha/beta/alpha sandwich"/>
    <property type="match status" value="1"/>
</dbReference>
<accession>A0A835M9D7</accession>
<dbReference type="PANTHER" id="PTHR44378:SF2">
    <property type="entry name" value="ACYL-ACTIVATING ENZYME 17, PEROXISOMAL-RELATED"/>
    <property type="match status" value="1"/>
</dbReference>
<protein>
    <submittedName>
        <fullName evidence="5">Uncharacterized protein</fullName>
    </submittedName>
</protein>
<feature type="domain" description="AMP-dependent synthetase/ligase" evidence="2">
    <location>
        <begin position="135"/>
        <end position="230"/>
    </location>
</feature>
<feature type="transmembrane region" description="Helical" evidence="1">
    <location>
        <begin position="176"/>
        <end position="197"/>
    </location>
</feature>
<comment type="caution">
    <text evidence="5">The sequence shown here is derived from an EMBL/GenBank/DDBJ whole genome shotgun (WGS) entry which is preliminary data.</text>
</comment>
<gene>
    <name evidence="5" type="ORF">IFM89_018332</name>
</gene>
<dbReference type="GO" id="GO:0006633">
    <property type="term" value="P:fatty acid biosynthetic process"/>
    <property type="evidence" value="ECO:0007669"/>
    <property type="project" value="InterPro"/>
</dbReference>
<evidence type="ECO:0000256" key="1">
    <source>
        <dbReference type="SAM" id="Phobius"/>
    </source>
</evidence>
<dbReference type="Pfam" id="PF00501">
    <property type="entry name" value="AMP-binding"/>
    <property type="match status" value="1"/>
</dbReference>
<evidence type="ECO:0000259" key="4">
    <source>
        <dbReference type="Pfam" id="PF08392"/>
    </source>
</evidence>
<keyword evidence="1" id="KW-0812">Transmembrane</keyword>
<dbReference type="Proteomes" id="UP000631114">
    <property type="component" value="Unassembled WGS sequence"/>
</dbReference>
<keyword evidence="1" id="KW-1133">Transmembrane helix</keyword>
<dbReference type="InterPro" id="IPR013601">
    <property type="entry name" value="FAE1_typ3_polyketide_synth"/>
</dbReference>
<keyword evidence="6" id="KW-1185">Reference proteome</keyword>
<evidence type="ECO:0000313" key="5">
    <source>
        <dbReference type="EMBL" id="KAF9621247.1"/>
    </source>
</evidence>
<dbReference type="AlphaFoldDB" id="A0A835M9D7"/>
<dbReference type="InterPro" id="IPR016039">
    <property type="entry name" value="Thiolase-like"/>
</dbReference>
<dbReference type="SUPFAM" id="SSF53901">
    <property type="entry name" value="Thiolase-like"/>
    <property type="match status" value="1"/>
</dbReference>